<gene>
    <name evidence="2" type="ORF">LX66_1079</name>
</gene>
<dbReference type="GO" id="GO:0016779">
    <property type="term" value="F:nucleotidyltransferase activity"/>
    <property type="evidence" value="ECO:0007669"/>
    <property type="project" value="UniProtKB-KW"/>
</dbReference>
<dbReference type="AlphaFoldDB" id="A0A562TE91"/>
<keyword evidence="3" id="KW-1185">Reference proteome</keyword>
<feature type="domain" description="NadR/Ttd14 AAA" evidence="1">
    <location>
        <begin position="13"/>
        <end position="169"/>
    </location>
</feature>
<evidence type="ECO:0000259" key="1">
    <source>
        <dbReference type="Pfam" id="PF13521"/>
    </source>
</evidence>
<accession>A0A562TE91</accession>
<dbReference type="Proteomes" id="UP000316778">
    <property type="component" value="Unassembled WGS sequence"/>
</dbReference>
<keyword evidence="2" id="KW-0548">Nucleotidyltransferase</keyword>
<name>A0A562TE91_CHIJA</name>
<dbReference type="Gene3D" id="3.40.50.300">
    <property type="entry name" value="P-loop containing nucleotide triphosphate hydrolases"/>
    <property type="match status" value="1"/>
</dbReference>
<dbReference type="SUPFAM" id="SSF52540">
    <property type="entry name" value="P-loop containing nucleoside triphosphate hydrolases"/>
    <property type="match status" value="1"/>
</dbReference>
<dbReference type="PANTHER" id="PTHR37512:SF1">
    <property type="entry name" value="NADR_TTD14 AAA DOMAIN-CONTAINING PROTEIN"/>
    <property type="match status" value="1"/>
</dbReference>
<dbReference type="Pfam" id="PF13521">
    <property type="entry name" value="AAA_28"/>
    <property type="match status" value="1"/>
</dbReference>
<dbReference type="PANTHER" id="PTHR37512">
    <property type="entry name" value="TRIFUNCTIONAL NAD BIOSYNTHESIS/REGULATOR PROTEIN NADR"/>
    <property type="match status" value="1"/>
</dbReference>
<keyword evidence="2" id="KW-0808">Transferase</keyword>
<dbReference type="InterPro" id="IPR038727">
    <property type="entry name" value="NadR/Ttd14_AAA_dom"/>
</dbReference>
<proteinExistence type="predicted"/>
<dbReference type="EMBL" id="VLLG01000002">
    <property type="protein sequence ID" value="TWI91703.1"/>
    <property type="molecule type" value="Genomic_DNA"/>
</dbReference>
<protein>
    <submittedName>
        <fullName evidence="2">NadR type nicotinamide-nucleotide adenylyltransferase</fullName>
    </submittedName>
</protein>
<comment type="caution">
    <text evidence="2">The sequence shown here is derived from an EMBL/GenBank/DDBJ whole genome shotgun (WGS) entry which is preliminary data.</text>
</comment>
<dbReference type="InterPro" id="IPR027417">
    <property type="entry name" value="P-loop_NTPase"/>
</dbReference>
<dbReference type="RefSeq" id="WP_244620299.1">
    <property type="nucleotide sequence ID" value="NZ_BAAAFY010000001.1"/>
</dbReference>
<evidence type="ECO:0000313" key="3">
    <source>
        <dbReference type="Proteomes" id="UP000316778"/>
    </source>
</evidence>
<reference evidence="2 3" key="1">
    <citation type="journal article" date="2013" name="Stand. Genomic Sci.">
        <title>Genomic Encyclopedia of Type Strains, Phase I: The one thousand microbial genomes (KMG-I) project.</title>
        <authorList>
            <person name="Kyrpides N.C."/>
            <person name="Woyke T."/>
            <person name="Eisen J.A."/>
            <person name="Garrity G."/>
            <person name="Lilburn T.G."/>
            <person name="Beck B.J."/>
            <person name="Whitman W.B."/>
            <person name="Hugenholtz P."/>
            <person name="Klenk H.P."/>
        </authorList>
    </citation>
    <scope>NUCLEOTIDE SEQUENCE [LARGE SCALE GENOMIC DNA]</scope>
    <source>
        <strain evidence="2 3">DSM 13484</strain>
    </source>
</reference>
<dbReference type="InterPro" id="IPR052735">
    <property type="entry name" value="NAD_biosynth-regulator"/>
</dbReference>
<organism evidence="2 3">
    <name type="scientific">Chitinophaga japonensis</name>
    <name type="common">Flexibacter japonensis</name>
    <dbReference type="NCBI Taxonomy" id="104662"/>
    <lineage>
        <taxon>Bacteria</taxon>
        <taxon>Pseudomonadati</taxon>
        <taxon>Bacteroidota</taxon>
        <taxon>Chitinophagia</taxon>
        <taxon>Chitinophagales</taxon>
        <taxon>Chitinophagaceae</taxon>
        <taxon>Chitinophaga</taxon>
    </lineage>
</organism>
<sequence>MGRTNEGYQRMKKVVILGPESTGKSTLSQQLAAHYQTEWVPEYARQYLDELGRPYEQHDLLHIAAGQLHLEDEKAEKARRLLICDTDLYVIKVWSEHKYGEVDPRILERIAARRYDLYLLTYIDIPWEDDPQREYPDPQMREYFYRIYRDIVMHAGVPWADIRGSYAERQARAIAAVDNIIL</sequence>
<evidence type="ECO:0000313" key="2">
    <source>
        <dbReference type="EMBL" id="TWI91703.1"/>
    </source>
</evidence>